<reference evidence="2" key="1">
    <citation type="submission" date="2017-07" db="EMBL/GenBank/DDBJ databases">
        <title>Taro Niue Genome Assembly and Annotation.</title>
        <authorList>
            <person name="Atibalentja N."/>
            <person name="Keating K."/>
            <person name="Fields C.J."/>
        </authorList>
    </citation>
    <scope>NUCLEOTIDE SEQUENCE</scope>
    <source>
        <strain evidence="2">Niue_2</strain>
        <tissue evidence="2">Leaf</tissue>
    </source>
</reference>
<proteinExistence type="predicted"/>
<dbReference type="Proteomes" id="UP000652761">
    <property type="component" value="Unassembled WGS sequence"/>
</dbReference>
<organism evidence="2 3">
    <name type="scientific">Colocasia esculenta</name>
    <name type="common">Wild taro</name>
    <name type="synonym">Arum esculentum</name>
    <dbReference type="NCBI Taxonomy" id="4460"/>
    <lineage>
        <taxon>Eukaryota</taxon>
        <taxon>Viridiplantae</taxon>
        <taxon>Streptophyta</taxon>
        <taxon>Embryophyta</taxon>
        <taxon>Tracheophyta</taxon>
        <taxon>Spermatophyta</taxon>
        <taxon>Magnoliopsida</taxon>
        <taxon>Liliopsida</taxon>
        <taxon>Araceae</taxon>
        <taxon>Aroideae</taxon>
        <taxon>Colocasieae</taxon>
        <taxon>Colocasia</taxon>
    </lineage>
</organism>
<gene>
    <name evidence="2" type="ORF">Taro_034110</name>
</gene>
<name>A0A843VZU2_COLES</name>
<dbReference type="EMBL" id="NMUH01002665">
    <property type="protein sequence ID" value="MQM01356.1"/>
    <property type="molecule type" value="Genomic_DNA"/>
</dbReference>
<keyword evidence="3" id="KW-1185">Reference proteome</keyword>
<evidence type="ECO:0000313" key="3">
    <source>
        <dbReference type="Proteomes" id="UP000652761"/>
    </source>
</evidence>
<feature type="compositionally biased region" description="Basic and acidic residues" evidence="1">
    <location>
        <begin position="57"/>
        <end position="67"/>
    </location>
</feature>
<evidence type="ECO:0000313" key="2">
    <source>
        <dbReference type="EMBL" id="MQM01356.1"/>
    </source>
</evidence>
<dbReference type="AlphaFoldDB" id="A0A843VZU2"/>
<comment type="caution">
    <text evidence="2">The sequence shown here is derived from an EMBL/GenBank/DDBJ whole genome shotgun (WGS) entry which is preliminary data.</text>
</comment>
<sequence length="192" mass="20366">MKIFTCYASGRDLAEPSGVPADVVRVDEPDRGGDAVYRRTLKEQTKTRSQAYIPRTDIPRLTEDDPKPAVSSSSNVTVFSPEYGRSTSEQREFGEGFEGPRGAAAPFGALGGGWAKARGPPSRGVHARRTPAGGVRARRTPAGGVHAGTHPLEGCPHGTHPRRGGCSAQNHPAGGGFCEHTPPWGVSQPYRL</sequence>
<accession>A0A843VZU2</accession>
<evidence type="ECO:0000256" key="1">
    <source>
        <dbReference type="SAM" id="MobiDB-lite"/>
    </source>
</evidence>
<protein>
    <submittedName>
        <fullName evidence="2">Uncharacterized protein</fullName>
    </submittedName>
</protein>
<feature type="region of interest" description="Disordered" evidence="1">
    <location>
        <begin position="41"/>
        <end position="192"/>
    </location>
</feature>